<organism evidence="2 3">
    <name type="scientific">Mycteria americana</name>
    <name type="common">Wood stork</name>
    <dbReference type="NCBI Taxonomy" id="33587"/>
    <lineage>
        <taxon>Eukaryota</taxon>
        <taxon>Metazoa</taxon>
        <taxon>Chordata</taxon>
        <taxon>Craniata</taxon>
        <taxon>Vertebrata</taxon>
        <taxon>Euteleostomi</taxon>
        <taxon>Archelosauria</taxon>
        <taxon>Archosauria</taxon>
        <taxon>Dinosauria</taxon>
        <taxon>Saurischia</taxon>
        <taxon>Theropoda</taxon>
        <taxon>Coelurosauria</taxon>
        <taxon>Aves</taxon>
        <taxon>Neognathae</taxon>
        <taxon>Neoaves</taxon>
        <taxon>Aequornithes</taxon>
        <taxon>Ciconiiformes</taxon>
        <taxon>Ciconiidae</taxon>
        <taxon>Mycteria</taxon>
    </lineage>
</organism>
<reference evidence="2 3" key="1">
    <citation type="journal article" date="2023" name="J. Hered.">
        <title>Chromosome-level genome of the wood stork (Mycteria americana) provides insight into avian chromosome evolution.</title>
        <authorList>
            <person name="Flamio R. Jr."/>
            <person name="Ramstad K.M."/>
        </authorList>
    </citation>
    <scope>NUCLEOTIDE SEQUENCE [LARGE SCALE GENOMIC DNA]</scope>
    <source>
        <strain evidence="2">JAX WOST 10</strain>
    </source>
</reference>
<sequence>MWQKFVQSAPASYANSLAVMTWKDEEGPMDERKWPDRTRGNGLKLRQGRFRLDIRKFFFTERVIKHWNRLPREVVESPSLEVFKGRLDEDISYSLPVRTSISAIRSPRSSAQERGYRGYTPWVTLWFYLCDHGEDMRKWGGKSTSTLEARVRELQGETITQGGSSRKIAAPVSSEQFPRQSRRADLTPDFNKGTPDSYLQEATSGEGISRTQKGYRWAFGIAALETEEIKQLSTLPGLTEDPSVVGLLRVEE</sequence>
<accession>A0AAN7PE65</accession>
<dbReference type="AlphaFoldDB" id="A0AAN7PE65"/>
<keyword evidence="3" id="KW-1185">Reference proteome</keyword>
<feature type="region of interest" description="Disordered" evidence="1">
    <location>
        <begin position="174"/>
        <end position="205"/>
    </location>
</feature>
<comment type="caution">
    <text evidence="2">The sequence shown here is derived from an EMBL/GenBank/DDBJ whole genome shotgun (WGS) entry which is preliminary data.</text>
</comment>
<evidence type="ECO:0000313" key="2">
    <source>
        <dbReference type="EMBL" id="KAK4824753.1"/>
    </source>
</evidence>
<dbReference type="Proteomes" id="UP001333110">
    <property type="component" value="Unassembled WGS sequence"/>
</dbReference>
<protein>
    <submittedName>
        <fullName evidence="2">Uncharacterized protein</fullName>
    </submittedName>
</protein>
<name>A0AAN7PE65_MYCAM</name>
<proteinExistence type="predicted"/>
<dbReference type="EMBL" id="JAUNZN010000003">
    <property type="protein sequence ID" value="KAK4824753.1"/>
    <property type="molecule type" value="Genomic_DNA"/>
</dbReference>
<evidence type="ECO:0000313" key="3">
    <source>
        <dbReference type="Proteomes" id="UP001333110"/>
    </source>
</evidence>
<gene>
    <name evidence="2" type="ORF">QYF61_018225</name>
</gene>
<evidence type="ECO:0000256" key="1">
    <source>
        <dbReference type="SAM" id="MobiDB-lite"/>
    </source>
</evidence>